<reference evidence="1" key="1">
    <citation type="submission" date="2020-01" db="EMBL/GenBank/DDBJ databases">
        <authorList>
            <person name="Seo Y.L."/>
        </authorList>
    </citation>
    <scope>NUCLEOTIDE SEQUENCE</scope>
    <source>
        <strain evidence="1">R11</strain>
    </source>
</reference>
<keyword evidence="2" id="KW-1185">Reference proteome</keyword>
<sequence length="116" mass="12607">MSTAKDPAPHGRKIKLSEARKMIADYKGKAQPHHLRSLTISADHLRKIIDQPGCEHVRFHVCLKDGAASAGIDNAHSLVAVGVDSQNKAMLQGEADSEVYEDFTHCPPTCNDGDSF</sequence>
<proteinExistence type="predicted"/>
<reference evidence="1" key="2">
    <citation type="submission" date="2020-10" db="EMBL/GenBank/DDBJ databases">
        <title>Mucilaginibacter sp. nov., isolated from soil.</title>
        <authorList>
            <person name="Jeon C.O."/>
        </authorList>
    </citation>
    <scope>NUCLEOTIDE SEQUENCE</scope>
    <source>
        <strain evidence="1">R11</strain>
    </source>
</reference>
<dbReference type="EMBL" id="WWEO01000041">
    <property type="protein sequence ID" value="NCD69337.1"/>
    <property type="molecule type" value="Genomic_DNA"/>
</dbReference>
<comment type="caution">
    <text evidence="1">The sequence shown here is derived from an EMBL/GenBank/DDBJ whole genome shotgun (WGS) entry which is preliminary data.</text>
</comment>
<dbReference type="Proteomes" id="UP000638732">
    <property type="component" value="Unassembled WGS sequence"/>
</dbReference>
<evidence type="ECO:0000313" key="1">
    <source>
        <dbReference type="EMBL" id="NCD69337.1"/>
    </source>
</evidence>
<organism evidence="1 2">
    <name type="scientific">Mucilaginibacter agri</name>
    <dbReference type="NCBI Taxonomy" id="2695265"/>
    <lineage>
        <taxon>Bacteria</taxon>
        <taxon>Pseudomonadati</taxon>
        <taxon>Bacteroidota</taxon>
        <taxon>Sphingobacteriia</taxon>
        <taxon>Sphingobacteriales</taxon>
        <taxon>Sphingobacteriaceae</taxon>
        <taxon>Mucilaginibacter</taxon>
    </lineage>
</organism>
<dbReference type="RefSeq" id="WP_166585316.1">
    <property type="nucleotide sequence ID" value="NZ_WWEO01000041.1"/>
</dbReference>
<accession>A0A966DTH4</accession>
<name>A0A966DTH4_9SPHI</name>
<evidence type="ECO:0000313" key="2">
    <source>
        <dbReference type="Proteomes" id="UP000638732"/>
    </source>
</evidence>
<dbReference type="AlphaFoldDB" id="A0A966DTH4"/>
<protein>
    <submittedName>
        <fullName evidence="1">Uncharacterized protein</fullName>
    </submittedName>
</protein>
<gene>
    <name evidence="1" type="ORF">GSY63_08205</name>
</gene>